<dbReference type="AlphaFoldDB" id="A0AAE1CTU2"/>
<proteinExistence type="predicted"/>
<keyword evidence="2" id="KW-1185">Reference proteome</keyword>
<evidence type="ECO:0000313" key="1">
    <source>
        <dbReference type="EMBL" id="KAK3734311.1"/>
    </source>
</evidence>
<protein>
    <submittedName>
        <fullName evidence="1">Uncharacterized protein</fullName>
    </submittedName>
</protein>
<evidence type="ECO:0000313" key="2">
    <source>
        <dbReference type="Proteomes" id="UP001283361"/>
    </source>
</evidence>
<dbReference type="Proteomes" id="UP001283361">
    <property type="component" value="Unassembled WGS sequence"/>
</dbReference>
<gene>
    <name evidence="1" type="ORF">RRG08_058466</name>
</gene>
<sequence>MKVFVKSISPAPVTLVQSRLGYVEVAPGIRPCRMLRAWAELPTPSGDAGRARPTNWLTSPESPQWRHRKMGIMLYRIQVNGEHSRGTITGLYTCSPETIKGIPRWLEKASII</sequence>
<reference evidence="1" key="1">
    <citation type="journal article" date="2023" name="G3 (Bethesda)">
        <title>A reference genome for the long-term kleptoplast-retaining sea slug Elysia crispata morphotype clarki.</title>
        <authorList>
            <person name="Eastman K.E."/>
            <person name="Pendleton A.L."/>
            <person name="Shaikh M.A."/>
            <person name="Suttiyut T."/>
            <person name="Ogas R."/>
            <person name="Tomko P."/>
            <person name="Gavelis G."/>
            <person name="Widhalm J.R."/>
            <person name="Wisecaver J.H."/>
        </authorList>
    </citation>
    <scope>NUCLEOTIDE SEQUENCE</scope>
    <source>
        <strain evidence="1">ECLA1</strain>
    </source>
</reference>
<name>A0AAE1CTU2_9GAST</name>
<accession>A0AAE1CTU2</accession>
<comment type="caution">
    <text evidence="1">The sequence shown here is derived from an EMBL/GenBank/DDBJ whole genome shotgun (WGS) entry which is preliminary data.</text>
</comment>
<dbReference type="EMBL" id="JAWDGP010006855">
    <property type="protein sequence ID" value="KAK3734311.1"/>
    <property type="molecule type" value="Genomic_DNA"/>
</dbReference>
<organism evidence="1 2">
    <name type="scientific">Elysia crispata</name>
    <name type="common">lettuce slug</name>
    <dbReference type="NCBI Taxonomy" id="231223"/>
    <lineage>
        <taxon>Eukaryota</taxon>
        <taxon>Metazoa</taxon>
        <taxon>Spiralia</taxon>
        <taxon>Lophotrochozoa</taxon>
        <taxon>Mollusca</taxon>
        <taxon>Gastropoda</taxon>
        <taxon>Heterobranchia</taxon>
        <taxon>Euthyneura</taxon>
        <taxon>Panpulmonata</taxon>
        <taxon>Sacoglossa</taxon>
        <taxon>Placobranchoidea</taxon>
        <taxon>Plakobranchidae</taxon>
        <taxon>Elysia</taxon>
    </lineage>
</organism>